<evidence type="ECO:0000256" key="6">
    <source>
        <dbReference type="SAM" id="Phobius"/>
    </source>
</evidence>
<keyword evidence="8" id="KW-1185">Reference proteome</keyword>
<keyword evidence="2" id="KW-1003">Cell membrane</keyword>
<dbReference type="EMBL" id="JAOYOD010000001">
    <property type="protein sequence ID" value="MCV9388858.1"/>
    <property type="molecule type" value="Genomic_DNA"/>
</dbReference>
<dbReference type="PANTHER" id="PTHR37693:SF1">
    <property type="entry name" value="INTEGRAL MEMBRANE PROTEIN"/>
    <property type="match status" value="1"/>
</dbReference>
<feature type="transmembrane region" description="Helical" evidence="6">
    <location>
        <begin position="168"/>
        <end position="191"/>
    </location>
</feature>
<keyword evidence="3 6" id="KW-0812">Transmembrane</keyword>
<evidence type="ECO:0000256" key="4">
    <source>
        <dbReference type="ARBA" id="ARBA00022989"/>
    </source>
</evidence>
<accession>A0ABT3D071</accession>
<dbReference type="NCBIfam" id="TIGR00374">
    <property type="entry name" value="flippase-like domain"/>
    <property type="match status" value="1"/>
</dbReference>
<feature type="transmembrane region" description="Helical" evidence="6">
    <location>
        <begin position="238"/>
        <end position="257"/>
    </location>
</feature>
<feature type="transmembrane region" description="Helical" evidence="6">
    <location>
        <begin position="125"/>
        <end position="148"/>
    </location>
</feature>
<comment type="caution">
    <text evidence="7">The sequence shown here is derived from an EMBL/GenBank/DDBJ whole genome shotgun (WGS) entry which is preliminary data.</text>
</comment>
<dbReference type="InterPro" id="IPR022791">
    <property type="entry name" value="L-PG_synthase/AglD"/>
</dbReference>
<keyword evidence="5 6" id="KW-0472">Membrane</keyword>
<dbReference type="Pfam" id="PF03706">
    <property type="entry name" value="LPG_synthase_TM"/>
    <property type="match status" value="1"/>
</dbReference>
<evidence type="ECO:0000256" key="3">
    <source>
        <dbReference type="ARBA" id="ARBA00022692"/>
    </source>
</evidence>
<evidence type="ECO:0000313" key="8">
    <source>
        <dbReference type="Proteomes" id="UP001300692"/>
    </source>
</evidence>
<feature type="transmembrane region" description="Helical" evidence="6">
    <location>
        <begin position="326"/>
        <end position="342"/>
    </location>
</feature>
<feature type="transmembrane region" description="Helical" evidence="6">
    <location>
        <begin position="45"/>
        <end position="63"/>
    </location>
</feature>
<evidence type="ECO:0000256" key="5">
    <source>
        <dbReference type="ARBA" id="ARBA00023136"/>
    </source>
</evidence>
<dbReference type="Proteomes" id="UP001300692">
    <property type="component" value="Unassembled WGS sequence"/>
</dbReference>
<evidence type="ECO:0000313" key="7">
    <source>
        <dbReference type="EMBL" id="MCV9388858.1"/>
    </source>
</evidence>
<evidence type="ECO:0000256" key="2">
    <source>
        <dbReference type="ARBA" id="ARBA00022475"/>
    </source>
</evidence>
<organism evidence="7 8">
    <name type="scientific">Reichenbachiella ulvae</name>
    <dbReference type="NCBI Taxonomy" id="2980104"/>
    <lineage>
        <taxon>Bacteria</taxon>
        <taxon>Pseudomonadati</taxon>
        <taxon>Bacteroidota</taxon>
        <taxon>Cytophagia</taxon>
        <taxon>Cytophagales</taxon>
        <taxon>Reichenbachiellaceae</taxon>
        <taxon>Reichenbachiella</taxon>
    </lineage>
</organism>
<feature type="transmembrane region" description="Helical" evidence="6">
    <location>
        <begin position="86"/>
        <end position="113"/>
    </location>
</feature>
<name>A0ABT3D071_9BACT</name>
<sequence>MDINKKKVFQVLDPNKIWMPIVLGLAIVFYLFYSDPNITADTLHLIFDAKLSSVLVAFFVLFARDAGYVYRVKTISDGELNWSRSIIIIILWEFSSAVTPSVVGGTAVVVFVFMAEGINVGKSLAYVMLTAILDNLFFVIAAPLVMLLTQGLIFPDVKAMDLEIGTSLQFLFFLSYGLIATYTLVMAYALFAKPRAFKWFLLKVTKIKYLNRWRDKANQYGDEIILASNSIKGKAVSYWVKICTATVFIWSARYLMLNSLVEAYHDLSIADHMVVFSRQIIMWIVMLISPTPGSSGTAEYFFNQFFFEYLGDYTFVSAIFWRLMSYYPYLILGAIFLPRWIRNCLLHSKQKKLD</sequence>
<evidence type="ECO:0000256" key="1">
    <source>
        <dbReference type="ARBA" id="ARBA00004651"/>
    </source>
</evidence>
<dbReference type="RefSeq" id="WP_264139747.1">
    <property type="nucleotide sequence ID" value="NZ_JAOYOD010000001.1"/>
</dbReference>
<comment type="subcellular location">
    <subcellularLocation>
        <location evidence="1">Cell membrane</location>
        <topology evidence="1">Multi-pass membrane protein</topology>
    </subcellularLocation>
</comment>
<reference evidence="7 8" key="1">
    <citation type="submission" date="2022-10" db="EMBL/GenBank/DDBJ databases">
        <title>Comparative genomics and taxonomic characterization of three novel marine species of genus Reichenbachiella exhibiting antioxidant and polysaccharide degradation activities.</title>
        <authorList>
            <person name="Muhammad N."/>
            <person name="Lee Y.-J."/>
            <person name="Ko J."/>
            <person name="Kim S.-G."/>
        </authorList>
    </citation>
    <scope>NUCLEOTIDE SEQUENCE [LARGE SCALE GENOMIC DNA]</scope>
    <source>
        <strain evidence="7 8">ABR2-5</strain>
    </source>
</reference>
<feature type="transmembrane region" description="Helical" evidence="6">
    <location>
        <begin position="17"/>
        <end position="33"/>
    </location>
</feature>
<gene>
    <name evidence="7" type="ORF">N7U62_19430</name>
</gene>
<proteinExistence type="predicted"/>
<keyword evidence="4 6" id="KW-1133">Transmembrane helix</keyword>
<protein>
    <submittedName>
        <fullName evidence="7">Flippase-like domain-containing protein</fullName>
    </submittedName>
</protein>
<dbReference type="PANTHER" id="PTHR37693">
    <property type="entry name" value="PHOSPHATIDYLGLYCEROL LYSYLTRANSFERASE"/>
    <property type="match status" value="1"/>
</dbReference>